<dbReference type="OrthoDB" id="10035564at2759"/>
<dbReference type="AGR" id="FB:FBgn0003429"/>
<dbReference type="AlphaFoldDB" id="Q95T95"/>
<accession>Q95T95</accession>
<sequence length="55" mass="6422">MNKLVIKFIETSLIHQHHTDTHTHTHKPTFTHTHTHSTAMNPTTRTKMNSRCCET</sequence>
<evidence type="ECO:0000313" key="2">
    <source>
        <dbReference type="EMBL" id="AAL25313.1"/>
    </source>
</evidence>
<feature type="compositionally biased region" description="Polar residues" evidence="1">
    <location>
        <begin position="39"/>
        <end position="49"/>
    </location>
</feature>
<name>Q95T95_DROME</name>
<reference evidence="2" key="1">
    <citation type="submission" date="2001-10" db="EMBL/GenBank/DDBJ databases">
        <authorList>
            <person name="Stapleton M."/>
            <person name="Brokstein P."/>
            <person name="Hong L."/>
            <person name="Agbayani A."/>
            <person name="Carlson J."/>
            <person name="Champe M."/>
            <person name="Chavez C."/>
            <person name="Dorsett V."/>
            <person name="Farfan D."/>
            <person name="Frise E."/>
            <person name="George R."/>
            <person name="Gonzalez M."/>
            <person name="Guarin H."/>
            <person name="Li P."/>
            <person name="Liao G."/>
            <person name="Miranda A."/>
            <person name="Mungall C.J."/>
            <person name="Nunoo J."/>
            <person name="Pacleb J."/>
            <person name="Paragas V."/>
            <person name="Park S."/>
            <person name="Phouanenavong S."/>
            <person name="Wan K."/>
            <person name="Yu C."/>
            <person name="Lewis S.E."/>
            <person name="Rubin G.M."/>
            <person name="Celniker S."/>
        </authorList>
    </citation>
    <scope>NUCLEOTIDE SEQUENCE</scope>
    <source>
        <strain evidence="2">Berkeley</strain>
    </source>
</reference>
<proteinExistence type="evidence at transcript level"/>
<evidence type="ECO:0000256" key="1">
    <source>
        <dbReference type="SAM" id="MobiDB-lite"/>
    </source>
</evidence>
<feature type="region of interest" description="Disordered" evidence="1">
    <location>
        <begin position="17"/>
        <end position="55"/>
    </location>
</feature>
<dbReference type="EMBL" id="AY060274">
    <property type="protein sequence ID" value="AAL25313.1"/>
    <property type="molecule type" value="mRNA"/>
</dbReference>
<dbReference type="FlyBase" id="FBgn0003429">
    <property type="gene designation" value="slo"/>
</dbReference>
<feature type="compositionally biased region" description="Basic residues" evidence="1">
    <location>
        <begin position="24"/>
        <end position="35"/>
    </location>
</feature>
<evidence type="ECO:0000313" key="3">
    <source>
        <dbReference type="FlyBase" id="FBgn0003429"/>
    </source>
</evidence>
<gene>
    <name evidence="3" type="primary">slo</name>
    <name evidence="3" type="ORF">CG10693</name>
</gene>
<organism evidence="2">
    <name type="scientific">Drosophila melanogaster</name>
    <name type="common">Fruit fly</name>
    <dbReference type="NCBI Taxonomy" id="7227"/>
    <lineage>
        <taxon>Eukaryota</taxon>
        <taxon>Metazoa</taxon>
        <taxon>Ecdysozoa</taxon>
        <taxon>Arthropoda</taxon>
        <taxon>Hexapoda</taxon>
        <taxon>Insecta</taxon>
        <taxon>Pterygota</taxon>
        <taxon>Neoptera</taxon>
        <taxon>Endopterygota</taxon>
        <taxon>Diptera</taxon>
        <taxon>Brachycera</taxon>
        <taxon>Muscomorpha</taxon>
        <taxon>Ephydroidea</taxon>
        <taxon>Drosophilidae</taxon>
        <taxon>Drosophila</taxon>
        <taxon>Sophophora</taxon>
    </lineage>
</organism>
<dbReference type="UCSC" id="CG10693-RA">
    <property type="organism name" value="d. melanogaster"/>
</dbReference>
<protein>
    <submittedName>
        <fullName evidence="2">GH10751p</fullName>
    </submittedName>
</protein>